<dbReference type="RefSeq" id="WP_175605028.1">
    <property type="nucleotide sequence ID" value="NZ_JABWGO010000012.1"/>
</dbReference>
<sequence>MNRPARIAVHLTILGLIADLAYILAHAAVFFLLDGMWLESAAYLAVGSSTIAWISTTGASRTRALLSEDSHTSTDQGE</sequence>
<dbReference type="AlphaFoldDB" id="A0A7Y6IWA0"/>
<accession>A0A7Y6IWA0</accession>
<comment type="caution">
    <text evidence="2">The sequence shown here is derived from an EMBL/GenBank/DDBJ whole genome shotgun (WGS) entry which is preliminary data.</text>
</comment>
<feature type="transmembrane region" description="Helical" evidence="1">
    <location>
        <begin position="7"/>
        <end position="31"/>
    </location>
</feature>
<evidence type="ECO:0000313" key="2">
    <source>
        <dbReference type="EMBL" id="NUW45569.1"/>
    </source>
</evidence>
<keyword evidence="1" id="KW-1133">Transmembrane helix</keyword>
<protein>
    <submittedName>
        <fullName evidence="2">Uncharacterized protein</fullName>
    </submittedName>
</protein>
<keyword evidence="1" id="KW-0472">Membrane</keyword>
<proteinExistence type="predicted"/>
<evidence type="ECO:0000256" key="1">
    <source>
        <dbReference type="SAM" id="Phobius"/>
    </source>
</evidence>
<dbReference type="EMBL" id="JABWGO010000012">
    <property type="protein sequence ID" value="NUW45569.1"/>
    <property type="molecule type" value="Genomic_DNA"/>
</dbReference>
<gene>
    <name evidence="2" type="ORF">HT134_36455</name>
</gene>
<reference evidence="2 3" key="1">
    <citation type="submission" date="2020-06" db="EMBL/GenBank/DDBJ databases">
        <authorList>
            <person name="Chanama M."/>
        </authorList>
    </citation>
    <scope>NUCLEOTIDE SEQUENCE [LARGE SCALE GENOMIC DNA]</scope>
    <source>
        <strain evidence="2 3">TBRC6557</strain>
    </source>
</reference>
<keyword evidence="3" id="KW-1185">Reference proteome</keyword>
<organism evidence="2 3">
    <name type="scientific">Nonomuraea rhodomycinica</name>
    <dbReference type="NCBI Taxonomy" id="1712872"/>
    <lineage>
        <taxon>Bacteria</taxon>
        <taxon>Bacillati</taxon>
        <taxon>Actinomycetota</taxon>
        <taxon>Actinomycetes</taxon>
        <taxon>Streptosporangiales</taxon>
        <taxon>Streptosporangiaceae</taxon>
        <taxon>Nonomuraea</taxon>
    </lineage>
</organism>
<dbReference type="Proteomes" id="UP000546126">
    <property type="component" value="Unassembled WGS sequence"/>
</dbReference>
<name>A0A7Y6IWA0_9ACTN</name>
<keyword evidence="1" id="KW-0812">Transmembrane</keyword>
<evidence type="ECO:0000313" key="3">
    <source>
        <dbReference type="Proteomes" id="UP000546126"/>
    </source>
</evidence>